<gene>
    <name evidence="2" type="ORF">Egran_06398</name>
</gene>
<evidence type="ECO:0000256" key="1">
    <source>
        <dbReference type="SAM" id="Phobius"/>
    </source>
</evidence>
<dbReference type="EMBL" id="NPHW01006398">
    <property type="protein sequence ID" value="OXV05834.1"/>
    <property type="molecule type" value="Genomic_DNA"/>
</dbReference>
<dbReference type="Pfam" id="PF11374">
    <property type="entry name" value="DUF3176"/>
    <property type="match status" value="1"/>
</dbReference>
<dbReference type="PANTHER" id="PTHR35394">
    <property type="entry name" value="DUF3176 DOMAIN-CONTAINING PROTEIN"/>
    <property type="match status" value="1"/>
</dbReference>
<evidence type="ECO:0000313" key="2">
    <source>
        <dbReference type="EMBL" id="OXV05834.1"/>
    </source>
</evidence>
<proteinExistence type="predicted"/>
<feature type="transmembrane region" description="Helical" evidence="1">
    <location>
        <begin position="459"/>
        <end position="480"/>
    </location>
</feature>
<reference evidence="2 3" key="1">
    <citation type="journal article" date="2015" name="Environ. Microbiol.">
        <title>Metagenome sequence of Elaphomyces granulatus from sporocarp tissue reveals Ascomycota ectomycorrhizal fingerprints of genome expansion and a Proteobacteria-rich microbiome.</title>
        <authorList>
            <person name="Quandt C.A."/>
            <person name="Kohler A."/>
            <person name="Hesse C.N."/>
            <person name="Sharpton T.J."/>
            <person name="Martin F."/>
            <person name="Spatafora J.W."/>
        </authorList>
    </citation>
    <scope>NUCLEOTIDE SEQUENCE [LARGE SCALE GENOMIC DNA]</scope>
    <source>
        <strain evidence="2 3">OSC145934</strain>
    </source>
</reference>
<sequence length="540" mass="58739">MAALATILATVQDKPLSHWRLPIQPNSMVSIFSALSNFALLSGVAQGLSQLKWIHFQKKRHRLFDLQVFDDASRGPLGSLRLLWMLKLQSTLASVGAIVAIVSLAMDPFTQQVLSYDIVTVNTTNSSVSLPAAKAYNYNLSDSLVSPALNYNVLAGMTTATFVAMFSTSNQVSFNCPVGNCTWPEFTSAAICNTCTNQTGLVSSNCTGAAAGENGVQNCTYSFSDGSSVGAYASLIPGPEMSSPQQSTVMNVTVSYIQGHFGPSIGNISYIEFREFVEDLRGSTPLAYSCEMTWCQKTFSSSKTLEGVLEDDPTKLSRLTFLPCSPLAGTTLGELGIQMCPGFPSDQSLPHWPQYNQSTLDDQSAIWIGEETATGVVDWLSGMFTLSLSTVDMGNSNWEVLNDVIAKMLYQVNAGDNVTPTFDKIATALTNVVRQGPNTTSITGQAQALDVYIRVRWEWLSLPLMLVVFGVSFLAISIMISSRPGRHVWKSSTLATIFHRLDGWAPDELDQRTERNMKTAARKMQVVIDTDSNGHISLAR</sequence>
<dbReference type="AlphaFoldDB" id="A0A232LP13"/>
<evidence type="ECO:0000313" key="3">
    <source>
        <dbReference type="Proteomes" id="UP000243515"/>
    </source>
</evidence>
<keyword evidence="1" id="KW-1133">Transmembrane helix</keyword>
<accession>A0A232LP13</accession>
<organism evidence="2 3">
    <name type="scientific">Elaphomyces granulatus</name>
    <dbReference type="NCBI Taxonomy" id="519963"/>
    <lineage>
        <taxon>Eukaryota</taxon>
        <taxon>Fungi</taxon>
        <taxon>Dikarya</taxon>
        <taxon>Ascomycota</taxon>
        <taxon>Pezizomycotina</taxon>
        <taxon>Eurotiomycetes</taxon>
        <taxon>Eurotiomycetidae</taxon>
        <taxon>Eurotiales</taxon>
        <taxon>Elaphomycetaceae</taxon>
        <taxon>Elaphomyces</taxon>
    </lineage>
</organism>
<keyword evidence="1" id="KW-0472">Membrane</keyword>
<keyword evidence="1" id="KW-0812">Transmembrane</keyword>
<name>A0A232LP13_9EURO</name>
<dbReference type="Proteomes" id="UP000243515">
    <property type="component" value="Unassembled WGS sequence"/>
</dbReference>
<dbReference type="PANTHER" id="PTHR35394:SF5">
    <property type="entry name" value="DUF3176 DOMAIN-CONTAINING PROTEIN"/>
    <property type="match status" value="1"/>
</dbReference>
<comment type="caution">
    <text evidence="2">The sequence shown here is derived from an EMBL/GenBank/DDBJ whole genome shotgun (WGS) entry which is preliminary data.</text>
</comment>
<protein>
    <submittedName>
        <fullName evidence="2">Uncharacterized protein</fullName>
    </submittedName>
</protein>
<keyword evidence="3" id="KW-1185">Reference proteome</keyword>
<dbReference type="InterPro" id="IPR021514">
    <property type="entry name" value="DUF3176"/>
</dbReference>
<dbReference type="OrthoDB" id="5376804at2759"/>